<reference evidence="6" key="1">
    <citation type="submission" date="2013-09" db="EMBL/GenBank/DDBJ databases">
        <title>Corchorus olitorius genome sequencing.</title>
        <authorList>
            <person name="Alam M."/>
            <person name="Haque M.S."/>
            <person name="Islam M.S."/>
            <person name="Emdad E.M."/>
            <person name="Islam M.M."/>
            <person name="Ahmed B."/>
            <person name="Halim A."/>
            <person name="Hossen Q.M.M."/>
            <person name="Hossain M.Z."/>
            <person name="Ahmed R."/>
            <person name="Khan M.M."/>
            <person name="Islam R."/>
            <person name="Rashid M.M."/>
            <person name="Khan S.A."/>
            <person name="Rahman M.S."/>
            <person name="Alam M."/>
            <person name="Yahiya A.S."/>
            <person name="Khan M.S."/>
            <person name="Azam M.S."/>
            <person name="Haque T."/>
            <person name="Lashkar M.Z.H."/>
            <person name="Akhand A.I."/>
            <person name="Morshed G."/>
            <person name="Roy S."/>
            <person name="Uddin K.S."/>
            <person name="Rabeya T."/>
            <person name="Hossain A.S."/>
            <person name="Chowdhury A."/>
            <person name="Snigdha A.R."/>
            <person name="Mortoza M.S."/>
            <person name="Matin S.A."/>
            <person name="Hoque S.M.E."/>
            <person name="Islam M.K."/>
            <person name="Roy D.K."/>
            <person name="Haider R."/>
            <person name="Moosa M.M."/>
            <person name="Elias S.M."/>
            <person name="Hasan A.M."/>
            <person name="Jahan S."/>
            <person name="Shafiuddin M."/>
            <person name="Mahmood N."/>
            <person name="Shommy N.S."/>
        </authorList>
    </citation>
    <scope>NUCLEOTIDE SEQUENCE [LARGE SCALE GENOMIC DNA]</scope>
    <source>
        <strain evidence="6">cv. O-4</strain>
    </source>
</reference>
<evidence type="ECO:0000256" key="3">
    <source>
        <dbReference type="ARBA" id="ARBA00023242"/>
    </source>
</evidence>
<keyword evidence="6" id="KW-1185">Reference proteome</keyword>
<dbReference type="EMBL" id="AWUE01014894">
    <property type="protein sequence ID" value="OMP00894.1"/>
    <property type="molecule type" value="Genomic_DNA"/>
</dbReference>
<gene>
    <name evidence="5" type="ORF">COLO4_12279</name>
</gene>
<name>A0A1R3K1D3_9ROSI</name>
<dbReference type="InterPro" id="IPR002775">
    <property type="entry name" value="DNA/RNA-bd_Alba-like"/>
</dbReference>
<dbReference type="PANTHER" id="PTHR13516">
    <property type="entry name" value="RIBONUCLEASE P SUBUNIT P25"/>
    <property type="match status" value="1"/>
</dbReference>
<dbReference type="InterPro" id="IPR051958">
    <property type="entry name" value="Alba-like_NAB"/>
</dbReference>
<dbReference type="Gene3D" id="3.30.110.20">
    <property type="entry name" value="Alba-like domain"/>
    <property type="match status" value="1"/>
</dbReference>
<evidence type="ECO:0000259" key="4">
    <source>
        <dbReference type="Pfam" id="PF01918"/>
    </source>
</evidence>
<dbReference type="STRING" id="93759.A0A1R3K1D3"/>
<dbReference type="Pfam" id="PF01918">
    <property type="entry name" value="Alba"/>
    <property type="match status" value="1"/>
</dbReference>
<organism evidence="5 6">
    <name type="scientific">Corchorus olitorius</name>
    <dbReference type="NCBI Taxonomy" id="93759"/>
    <lineage>
        <taxon>Eukaryota</taxon>
        <taxon>Viridiplantae</taxon>
        <taxon>Streptophyta</taxon>
        <taxon>Embryophyta</taxon>
        <taxon>Tracheophyta</taxon>
        <taxon>Spermatophyta</taxon>
        <taxon>Magnoliopsida</taxon>
        <taxon>eudicotyledons</taxon>
        <taxon>Gunneridae</taxon>
        <taxon>Pentapetalae</taxon>
        <taxon>rosids</taxon>
        <taxon>malvids</taxon>
        <taxon>Malvales</taxon>
        <taxon>Malvaceae</taxon>
        <taxon>Grewioideae</taxon>
        <taxon>Apeibeae</taxon>
        <taxon>Corchorus</taxon>
    </lineage>
</organism>
<evidence type="ECO:0000313" key="6">
    <source>
        <dbReference type="Proteomes" id="UP000187203"/>
    </source>
</evidence>
<evidence type="ECO:0000313" key="5">
    <source>
        <dbReference type="EMBL" id="OMP00894.1"/>
    </source>
</evidence>
<comment type="similarity">
    <text evidence="2">Belongs to the histone-like Alba family.</text>
</comment>
<evidence type="ECO:0000256" key="2">
    <source>
        <dbReference type="ARBA" id="ARBA00008018"/>
    </source>
</evidence>
<dbReference type="Proteomes" id="UP000187203">
    <property type="component" value="Unassembled WGS sequence"/>
</dbReference>
<protein>
    <submittedName>
        <fullName evidence="5">DNA/RNA-binding protein Alba-like protein</fullName>
    </submittedName>
</protein>
<dbReference type="SUPFAM" id="SSF82704">
    <property type="entry name" value="AlbA-like"/>
    <property type="match status" value="1"/>
</dbReference>
<evidence type="ECO:0000256" key="1">
    <source>
        <dbReference type="ARBA" id="ARBA00004123"/>
    </source>
</evidence>
<keyword evidence="3" id="KW-0539">Nucleus</keyword>
<comment type="caution">
    <text evidence="5">The sequence shown here is derived from an EMBL/GenBank/DDBJ whole genome shotgun (WGS) entry which is preliminary data.</text>
</comment>
<dbReference type="InterPro" id="IPR036882">
    <property type="entry name" value="Alba-like_dom_sf"/>
</dbReference>
<dbReference type="GO" id="GO:0005634">
    <property type="term" value="C:nucleus"/>
    <property type="evidence" value="ECO:0007669"/>
    <property type="project" value="UniProtKB-SubCell"/>
</dbReference>
<sequence length="161" mass="18081">MDRYQRVEKPKAETPIDENEIRITSQGGMRNYITYAMTLLQEKGSNEIVFKALGRTINKTITIMKLIKRRIVGLHQNTQIGSTDITDIGVWFEGLQGVWCWYFGSYSRLSPSELVPFCVRRLSGLLLVGMKGERTKGGRRGVSGGLYGESTVNLEFAAAQN</sequence>
<accession>A0A1R3K1D3</accession>
<dbReference type="PANTHER" id="PTHR13516:SF14">
    <property type="entry name" value="ALBA DNA_RNA-BINDING PROTEIN"/>
    <property type="match status" value="1"/>
</dbReference>
<feature type="domain" description="DNA/RNA-binding protein Alba-like" evidence="4">
    <location>
        <begin position="19"/>
        <end position="83"/>
    </location>
</feature>
<dbReference type="GO" id="GO:0003723">
    <property type="term" value="F:RNA binding"/>
    <property type="evidence" value="ECO:0007669"/>
    <property type="project" value="TreeGrafter"/>
</dbReference>
<dbReference type="AlphaFoldDB" id="A0A1R3K1D3"/>
<dbReference type="OrthoDB" id="424402at2759"/>
<proteinExistence type="inferred from homology"/>
<comment type="subcellular location">
    <subcellularLocation>
        <location evidence="1">Nucleus</location>
    </subcellularLocation>
</comment>